<dbReference type="PANTHER" id="PTHR37540:SF5">
    <property type="entry name" value="TRANSCRIPTION FACTOR DOMAIN-CONTAINING PROTEIN"/>
    <property type="match status" value="1"/>
</dbReference>
<feature type="compositionally biased region" description="Polar residues" evidence="1">
    <location>
        <begin position="67"/>
        <end position="79"/>
    </location>
</feature>
<evidence type="ECO:0000313" key="3">
    <source>
        <dbReference type="Proteomes" id="UP000019478"/>
    </source>
</evidence>
<feature type="compositionally biased region" description="Basic and acidic residues" evidence="1">
    <location>
        <begin position="107"/>
        <end position="116"/>
    </location>
</feature>
<feature type="region of interest" description="Disordered" evidence="1">
    <location>
        <begin position="52"/>
        <end position="94"/>
    </location>
</feature>
<dbReference type="GeneID" id="19172905"/>
<dbReference type="HOGENOM" id="CLU_580017_0_0_1"/>
<proteinExistence type="predicted"/>
<feature type="compositionally biased region" description="Polar residues" evidence="1">
    <location>
        <begin position="117"/>
        <end position="139"/>
    </location>
</feature>
<gene>
    <name evidence="2" type="ORF">A1O3_08819</name>
</gene>
<feature type="region of interest" description="Disordered" evidence="1">
    <location>
        <begin position="107"/>
        <end position="142"/>
    </location>
</feature>
<protein>
    <recommendedName>
        <fullName evidence="4">Tachykinin family protein</fullName>
    </recommendedName>
</protein>
<evidence type="ECO:0000256" key="1">
    <source>
        <dbReference type="SAM" id="MobiDB-lite"/>
    </source>
</evidence>
<organism evidence="2 3">
    <name type="scientific">Capronia epimyces CBS 606.96</name>
    <dbReference type="NCBI Taxonomy" id="1182542"/>
    <lineage>
        <taxon>Eukaryota</taxon>
        <taxon>Fungi</taxon>
        <taxon>Dikarya</taxon>
        <taxon>Ascomycota</taxon>
        <taxon>Pezizomycotina</taxon>
        <taxon>Eurotiomycetes</taxon>
        <taxon>Chaetothyriomycetidae</taxon>
        <taxon>Chaetothyriales</taxon>
        <taxon>Herpotrichiellaceae</taxon>
        <taxon>Capronia</taxon>
    </lineage>
</organism>
<sequence length="526" mass="58605">MATLINYDVSTFRDAINPNKRRLQDLQHSEARAHAARVAYWRKRKIEVPIRIRKHLPHGTSGEGQDPITSSTVLPQTRPLSDDEDAGPLALKRSKRVIERRREPLFLDQSRSELRPRSQSRLSGTTSQTNATSSNGRRNSASHDGWVLANVDVDGRVGLARYLRLSRAPSSDIFDPLDSFPVRQGDEVVTAIDHYITNWAPSQRPGLKYQTRDNPLIRDMFPSALQNVELFEAIVALCLTFKAAGQNTQTRLSAAALHHKVQALAGIRAKLVSGTVDEAVIMATIFLMITDNVFLDVQAYQAHLAGLQKMVKAGLSTNGGVYGDCLRSFISWAECNALLIFGEGTARRDATLDSLRLQYPTKPFSISVLKTINALPPGFRTIAMDGQLSAQVLGVLGDTVHWTSCIDHLYGQTSSDEKQAFLIGFDPRANSAKLMRLCRHSGRSRTVESTICKVLFIYHANLLNWTCRCSGYRRLVGELTEAVRLCDTQETWSRSFWSWAALITANAARRGGQEQCQFDVMAKFMT</sequence>
<accession>W9XFN6</accession>
<comment type="caution">
    <text evidence="2">The sequence shown here is derived from an EMBL/GenBank/DDBJ whole genome shotgun (WGS) entry which is preliminary data.</text>
</comment>
<dbReference type="InterPro" id="IPR021858">
    <property type="entry name" value="Fun_TF"/>
</dbReference>
<keyword evidence="3" id="KW-1185">Reference proteome</keyword>
<dbReference type="Pfam" id="PF11951">
    <property type="entry name" value="Fungal_trans_2"/>
    <property type="match status" value="1"/>
</dbReference>
<evidence type="ECO:0008006" key="4">
    <source>
        <dbReference type="Google" id="ProtNLM"/>
    </source>
</evidence>
<dbReference type="EMBL" id="AMGY01000008">
    <property type="protein sequence ID" value="EXJ79317.1"/>
    <property type="molecule type" value="Genomic_DNA"/>
</dbReference>
<dbReference type="RefSeq" id="XP_007737105.1">
    <property type="nucleotide sequence ID" value="XM_007738915.1"/>
</dbReference>
<dbReference type="Proteomes" id="UP000019478">
    <property type="component" value="Unassembled WGS sequence"/>
</dbReference>
<name>W9XFN6_9EURO</name>
<dbReference type="AlphaFoldDB" id="W9XFN6"/>
<dbReference type="OrthoDB" id="4154938at2759"/>
<reference evidence="2 3" key="1">
    <citation type="submission" date="2013-03" db="EMBL/GenBank/DDBJ databases">
        <title>The Genome Sequence of Capronia epimyces CBS 606.96.</title>
        <authorList>
            <consortium name="The Broad Institute Genomics Platform"/>
            <person name="Cuomo C."/>
            <person name="de Hoog S."/>
            <person name="Gorbushina A."/>
            <person name="Walker B."/>
            <person name="Young S.K."/>
            <person name="Zeng Q."/>
            <person name="Gargeya S."/>
            <person name="Fitzgerald M."/>
            <person name="Haas B."/>
            <person name="Abouelleil A."/>
            <person name="Allen A.W."/>
            <person name="Alvarado L."/>
            <person name="Arachchi H.M."/>
            <person name="Berlin A.M."/>
            <person name="Chapman S.B."/>
            <person name="Gainer-Dewar J."/>
            <person name="Goldberg J."/>
            <person name="Griggs A."/>
            <person name="Gujja S."/>
            <person name="Hansen M."/>
            <person name="Howarth C."/>
            <person name="Imamovic A."/>
            <person name="Ireland A."/>
            <person name="Larimer J."/>
            <person name="McCowan C."/>
            <person name="Murphy C."/>
            <person name="Pearson M."/>
            <person name="Poon T.W."/>
            <person name="Priest M."/>
            <person name="Roberts A."/>
            <person name="Saif S."/>
            <person name="Shea T."/>
            <person name="Sisk P."/>
            <person name="Sykes S."/>
            <person name="Wortman J."/>
            <person name="Nusbaum C."/>
            <person name="Birren B."/>
        </authorList>
    </citation>
    <scope>NUCLEOTIDE SEQUENCE [LARGE SCALE GENOMIC DNA]</scope>
    <source>
        <strain evidence="2 3">CBS 606.96</strain>
    </source>
</reference>
<evidence type="ECO:0000313" key="2">
    <source>
        <dbReference type="EMBL" id="EXJ79317.1"/>
    </source>
</evidence>
<dbReference type="PANTHER" id="PTHR37540">
    <property type="entry name" value="TRANSCRIPTION FACTOR (ACR-2), PUTATIVE-RELATED-RELATED"/>
    <property type="match status" value="1"/>
</dbReference>